<gene>
    <name evidence="1" type="ORF">CPLU01_01686</name>
</gene>
<evidence type="ECO:0000313" key="1">
    <source>
        <dbReference type="EMBL" id="KAF6839549.1"/>
    </source>
</evidence>
<name>A0A8H6KXN0_9PEZI</name>
<organism evidence="1 2">
    <name type="scientific">Colletotrichum plurivorum</name>
    <dbReference type="NCBI Taxonomy" id="2175906"/>
    <lineage>
        <taxon>Eukaryota</taxon>
        <taxon>Fungi</taxon>
        <taxon>Dikarya</taxon>
        <taxon>Ascomycota</taxon>
        <taxon>Pezizomycotina</taxon>
        <taxon>Sordariomycetes</taxon>
        <taxon>Hypocreomycetidae</taxon>
        <taxon>Glomerellales</taxon>
        <taxon>Glomerellaceae</taxon>
        <taxon>Colletotrichum</taxon>
        <taxon>Colletotrichum orchidearum species complex</taxon>
    </lineage>
</organism>
<proteinExistence type="predicted"/>
<comment type="caution">
    <text evidence="1">The sequence shown here is derived from an EMBL/GenBank/DDBJ whole genome shotgun (WGS) entry which is preliminary data.</text>
</comment>
<reference evidence="1" key="1">
    <citation type="journal article" date="2020" name="Phytopathology">
        <title>Genome Sequence Resources of Colletotrichum truncatum, C. plurivorum, C. musicola, and C. sojae: Four Species Pathogenic to Soybean (Glycine max).</title>
        <authorList>
            <person name="Rogerio F."/>
            <person name="Boufleur T.R."/>
            <person name="Ciampi-Guillardi M."/>
            <person name="Sukno S.A."/>
            <person name="Thon M.R."/>
            <person name="Massola Junior N.S."/>
            <person name="Baroncelli R."/>
        </authorList>
    </citation>
    <scope>NUCLEOTIDE SEQUENCE</scope>
    <source>
        <strain evidence="1">LFN00145</strain>
    </source>
</reference>
<dbReference type="EMBL" id="WIGO01000012">
    <property type="protein sequence ID" value="KAF6839549.1"/>
    <property type="molecule type" value="Genomic_DNA"/>
</dbReference>
<evidence type="ECO:0000313" key="2">
    <source>
        <dbReference type="Proteomes" id="UP000654918"/>
    </source>
</evidence>
<keyword evidence="2" id="KW-1185">Reference proteome</keyword>
<sequence>MPETHHDENRNLGSPSGLWDAHEVWETRLTPHADPASTLVRPIREIDAGLTIGIFTRPLVVFWWRYLTLTFAGLSTPYESAGLVPKQLPAVTYHSAASVHPGWPQLGMTLFPAPWARLRGGEDV</sequence>
<dbReference type="AlphaFoldDB" id="A0A8H6KXN0"/>
<dbReference type="Proteomes" id="UP000654918">
    <property type="component" value="Unassembled WGS sequence"/>
</dbReference>
<protein>
    <submittedName>
        <fullName evidence="1">Uncharacterized protein</fullName>
    </submittedName>
</protein>
<accession>A0A8H6KXN0</accession>